<dbReference type="EMBL" id="JBFCZG010000008">
    <property type="protein sequence ID" value="KAL3419227.1"/>
    <property type="molecule type" value="Genomic_DNA"/>
</dbReference>
<feature type="transmembrane region" description="Helical" evidence="1">
    <location>
        <begin position="12"/>
        <end position="32"/>
    </location>
</feature>
<gene>
    <name evidence="2" type="ORF">PVAG01_09449</name>
</gene>
<evidence type="ECO:0000256" key="1">
    <source>
        <dbReference type="SAM" id="Phobius"/>
    </source>
</evidence>
<evidence type="ECO:0000313" key="3">
    <source>
        <dbReference type="Proteomes" id="UP001629113"/>
    </source>
</evidence>
<dbReference type="Proteomes" id="UP001629113">
    <property type="component" value="Unassembled WGS sequence"/>
</dbReference>
<keyword evidence="1" id="KW-0812">Transmembrane</keyword>
<keyword evidence="3" id="KW-1185">Reference proteome</keyword>
<protein>
    <submittedName>
        <fullName evidence="2">Cytoskeleton-associated protein</fullName>
    </submittedName>
</protein>
<accession>A0ABR4P7S2</accession>
<proteinExistence type="predicted"/>
<sequence>MPGLSPVGQDRLLMFGLGLSTCAVIGLMRHMLVRYRDSAIEKPVAGKPQYITQEVEDSLKLSTLDKLLNSPSYGITETTTVIVCERALYDGTSLDVLLWYITQPDHDTREQGIRALMMVLSHCSATASMLNTPKTYAALVRSLEYSRTDYSHHEYDPDWDNWVLRDVNEQGCLLILAQLVDRYGVEGLVRARFVERWLAKEPWGGTDDDDRQLAFMDSLSRDNRLNDIAMPLFRDEAGRKALESTKLLPPKAIDQIDEMEDFDFKDVRMVGGEGTAGEDDSILDGFIDGFRRPRDQSAEEEHLRRRHREAMVLNDGTRPLERGDIIERQR</sequence>
<organism evidence="2 3">
    <name type="scientific">Phlyctema vagabunda</name>
    <dbReference type="NCBI Taxonomy" id="108571"/>
    <lineage>
        <taxon>Eukaryota</taxon>
        <taxon>Fungi</taxon>
        <taxon>Dikarya</taxon>
        <taxon>Ascomycota</taxon>
        <taxon>Pezizomycotina</taxon>
        <taxon>Leotiomycetes</taxon>
        <taxon>Helotiales</taxon>
        <taxon>Dermateaceae</taxon>
        <taxon>Phlyctema</taxon>
    </lineage>
</organism>
<keyword evidence="1" id="KW-1133">Transmembrane helix</keyword>
<evidence type="ECO:0000313" key="2">
    <source>
        <dbReference type="EMBL" id="KAL3419227.1"/>
    </source>
</evidence>
<name>A0ABR4P7S2_9HELO</name>
<keyword evidence="1" id="KW-0472">Membrane</keyword>
<reference evidence="2 3" key="1">
    <citation type="submission" date="2024-06" db="EMBL/GenBank/DDBJ databases">
        <title>Complete genome of Phlyctema vagabunda strain 19-DSS-EL-015.</title>
        <authorList>
            <person name="Fiorenzani C."/>
        </authorList>
    </citation>
    <scope>NUCLEOTIDE SEQUENCE [LARGE SCALE GENOMIC DNA]</scope>
    <source>
        <strain evidence="2 3">19-DSS-EL-015</strain>
    </source>
</reference>
<comment type="caution">
    <text evidence="2">The sequence shown here is derived from an EMBL/GenBank/DDBJ whole genome shotgun (WGS) entry which is preliminary data.</text>
</comment>